<dbReference type="STRING" id="504798.SAMN05421871_103607"/>
<reference evidence="2" key="1">
    <citation type="submission" date="2016-10" db="EMBL/GenBank/DDBJ databases">
        <authorList>
            <person name="Varghese N."/>
            <person name="Submissions S."/>
        </authorList>
    </citation>
    <scope>NUCLEOTIDE SEQUENCE [LARGE SCALE GENOMIC DNA]</scope>
    <source>
        <strain evidence="2">IBRC-M 10655</strain>
    </source>
</reference>
<dbReference type="EMBL" id="FNJB01000001">
    <property type="protein sequence ID" value="SDN90617.1"/>
    <property type="molecule type" value="Genomic_DNA"/>
</dbReference>
<name>A0A1H0F7D9_9PSEU</name>
<sequence length="170" mass="19387">MWVNLVTGERLRAVRKDVAGIQVDHTLRYLRHGRARSSWNDIAALSRYRLIDLTCTVSFQQSRYWIPAIERWLYATSDEPYFGLTNLQVAFAAPTVHKRSQFLKSLAVDFETNLIESASLQTVEILWTATKLLLDDSGDEVDGYLTLNTQSTALTAADARSKHYFTVKRS</sequence>
<gene>
    <name evidence="1" type="ORF">SAMN05192558_101263</name>
</gene>
<organism evidence="1 2">
    <name type="scientific">Actinokineospora alba</name>
    <dbReference type="NCBI Taxonomy" id="504798"/>
    <lineage>
        <taxon>Bacteria</taxon>
        <taxon>Bacillati</taxon>
        <taxon>Actinomycetota</taxon>
        <taxon>Actinomycetes</taxon>
        <taxon>Pseudonocardiales</taxon>
        <taxon>Pseudonocardiaceae</taxon>
        <taxon>Actinokineospora</taxon>
    </lineage>
</organism>
<dbReference type="Proteomes" id="UP000199651">
    <property type="component" value="Unassembled WGS sequence"/>
</dbReference>
<proteinExistence type="predicted"/>
<evidence type="ECO:0000313" key="2">
    <source>
        <dbReference type="Proteomes" id="UP000199651"/>
    </source>
</evidence>
<keyword evidence="2" id="KW-1185">Reference proteome</keyword>
<evidence type="ECO:0000313" key="1">
    <source>
        <dbReference type="EMBL" id="SDN90617.1"/>
    </source>
</evidence>
<accession>A0A1H0F7D9</accession>
<dbReference type="AlphaFoldDB" id="A0A1H0F7D9"/>
<protein>
    <submittedName>
        <fullName evidence="1">Uncharacterized protein</fullName>
    </submittedName>
</protein>